<reference evidence="3" key="1">
    <citation type="submission" date="2025-08" db="UniProtKB">
        <authorList>
            <consortium name="RefSeq"/>
        </authorList>
    </citation>
    <scope>IDENTIFICATION</scope>
</reference>
<evidence type="ECO:0000313" key="2">
    <source>
        <dbReference type="Proteomes" id="UP001652625"/>
    </source>
</evidence>
<dbReference type="InterPro" id="IPR040210">
    <property type="entry name" value="Cep85/Cep85L"/>
</dbReference>
<evidence type="ECO:0000313" key="3">
    <source>
        <dbReference type="RefSeq" id="XP_065648352.1"/>
    </source>
</evidence>
<feature type="coiled-coil region" evidence="1">
    <location>
        <begin position="117"/>
        <end position="188"/>
    </location>
</feature>
<gene>
    <name evidence="3" type="primary">LOC101237336</name>
</gene>
<sequence length="545" mass="63319">MDNGDPFVELIPQDITISAPSLIEKNSSSSVSQDKYGVQNVFVTPCKFSTSLGERRNLITKKDVTEATNGITVLDQNLSSQKTNLVLSSQQDYLKIDHFQELFAVKNNIIEQKDIIMQKQKTIINQLRQTNLELEELLIQKQEEIQASGLESLVMQVREYKYENSQLKQKLTQVNNSKYSEVEKLQKKLGECEYEHGKLKTALKEMEISKVTEISKLQQQLEMKEHILLMEQRKSETYLKELKEAKQENTKLQLYLEELPTSDEYKSVKNEVKSLKKDKDNAMDEIDFIKKKNAELREEISKKDSQSQELLKTINKLKDEITRLSTSLESYKQQDEKGPFSLKEFQNAITKIKCFETENTHLKKSLEKRHKKLNRLHYDILEKDKLMEEQKTSYESTIRLLTDDLKNKNLSITKINAHNQEIMSSSLDYQKELKKYKDCYTQEYMDSFNILFKEICKCADDVRSFVKLCSSRVKGMEPDLNALLGLNDSPEKSQTIFQSVALPTLDTLQLKFSEIADVRKEIDGLRRSVCEHYAQEIGNNMCISQ</sequence>
<name>A0ABM4BH70_HYDVU</name>
<keyword evidence="2" id="KW-1185">Reference proteome</keyword>
<dbReference type="Proteomes" id="UP001652625">
    <property type="component" value="Chromosome 03"/>
</dbReference>
<accession>A0ABM4BH70</accession>
<dbReference type="RefSeq" id="XP_065648352.1">
    <property type="nucleotide sequence ID" value="XM_065792280.1"/>
</dbReference>
<dbReference type="GeneID" id="101237336"/>
<protein>
    <submittedName>
        <fullName evidence="3">Centrosomal protein of 85 kDa-like isoform X2</fullName>
    </submittedName>
</protein>
<dbReference type="PANTHER" id="PTHR31075:SF4">
    <property type="entry name" value="CENTROSOMAL PROTEIN OF 85 KDA"/>
    <property type="match status" value="1"/>
</dbReference>
<evidence type="ECO:0000256" key="1">
    <source>
        <dbReference type="SAM" id="Coils"/>
    </source>
</evidence>
<keyword evidence="1" id="KW-0175">Coiled coil</keyword>
<organism evidence="2 3">
    <name type="scientific">Hydra vulgaris</name>
    <name type="common">Hydra</name>
    <name type="synonym">Hydra attenuata</name>
    <dbReference type="NCBI Taxonomy" id="6087"/>
    <lineage>
        <taxon>Eukaryota</taxon>
        <taxon>Metazoa</taxon>
        <taxon>Cnidaria</taxon>
        <taxon>Hydrozoa</taxon>
        <taxon>Hydroidolina</taxon>
        <taxon>Anthoathecata</taxon>
        <taxon>Aplanulata</taxon>
        <taxon>Hydridae</taxon>
        <taxon>Hydra</taxon>
    </lineage>
</organism>
<dbReference type="PANTHER" id="PTHR31075">
    <property type="entry name" value="CENTROSOMAL PROTEIN OF 85 KDA"/>
    <property type="match status" value="1"/>
</dbReference>
<proteinExistence type="predicted"/>
<feature type="coiled-coil region" evidence="1">
    <location>
        <begin position="228"/>
        <end position="334"/>
    </location>
</feature>